<organism evidence="1">
    <name type="scientific">Rhizophora mucronata</name>
    <name type="common">Asiatic mangrove</name>
    <dbReference type="NCBI Taxonomy" id="61149"/>
    <lineage>
        <taxon>Eukaryota</taxon>
        <taxon>Viridiplantae</taxon>
        <taxon>Streptophyta</taxon>
        <taxon>Embryophyta</taxon>
        <taxon>Tracheophyta</taxon>
        <taxon>Spermatophyta</taxon>
        <taxon>Magnoliopsida</taxon>
        <taxon>eudicotyledons</taxon>
        <taxon>Gunneridae</taxon>
        <taxon>Pentapetalae</taxon>
        <taxon>rosids</taxon>
        <taxon>fabids</taxon>
        <taxon>Malpighiales</taxon>
        <taxon>Rhizophoraceae</taxon>
        <taxon>Rhizophora</taxon>
    </lineage>
</organism>
<name>A0A2P2QWE2_RHIMU</name>
<protein>
    <submittedName>
        <fullName evidence="1">Uncharacterized protein</fullName>
    </submittedName>
</protein>
<reference evidence="1" key="1">
    <citation type="submission" date="2018-02" db="EMBL/GenBank/DDBJ databases">
        <title>Rhizophora mucronata_Transcriptome.</title>
        <authorList>
            <person name="Meera S.P."/>
            <person name="Sreeshan A."/>
            <person name="Augustine A."/>
        </authorList>
    </citation>
    <scope>NUCLEOTIDE SEQUENCE</scope>
    <source>
        <tissue evidence="1">Leaf</tissue>
    </source>
</reference>
<accession>A0A2P2QWE2</accession>
<sequence>MTWKISQFTLIQT</sequence>
<dbReference type="EMBL" id="GGEC01090829">
    <property type="protein sequence ID" value="MBX71313.1"/>
    <property type="molecule type" value="Transcribed_RNA"/>
</dbReference>
<evidence type="ECO:0000313" key="1">
    <source>
        <dbReference type="EMBL" id="MBX71313.1"/>
    </source>
</evidence>
<proteinExistence type="predicted"/>